<evidence type="ECO:0000313" key="2">
    <source>
        <dbReference type="Proteomes" id="UP001057998"/>
    </source>
</evidence>
<proteinExistence type="predicted"/>
<dbReference type="RefSeq" id="WP_255390420.1">
    <property type="nucleotide sequence ID" value="NZ_CP101508.1"/>
</dbReference>
<dbReference type="EMBL" id="CP101508">
    <property type="protein sequence ID" value="UTV29091.1"/>
    <property type="molecule type" value="Genomic_DNA"/>
</dbReference>
<dbReference type="Proteomes" id="UP001057998">
    <property type="component" value="Chromosome 1"/>
</dbReference>
<name>A0ABY5GIU8_9GAMM</name>
<evidence type="ECO:0000313" key="1">
    <source>
        <dbReference type="EMBL" id="UTV29091.1"/>
    </source>
</evidence>
<dbReference type="NCBIfam" id="TIGR02610">
    <property type="entry name" value="PHA_gran_rgn"/>
    <property type="match status" value="1"/>
</dbReference>
<protein>
    <submittedName>
        <fullName evidence="1">Polyhydroxyalkanoic acid system family protein</fullName>
    </submittedName>
</protein>
<keyword evidence="2" id="KW-1185">Reference proteome</keyword>
<organism evidence="1 2">
    <name type="scientific">Photobacterium atrarenae</name>
    <dbReference type="NCBI Taxonomy" id="865757"/>
    <lineage>
        <taxon>Bacteria</taxon>
        <taxon>Pseudomonadati</taxon>
        <taxon>Pseudomonadota</taxon>
        <taxon>Gammaproteobacteria</taxon>
        <taxon>Vibrionales</taxon>
        <taxon>Vibrionaceae</taxon>
        <taxon>Photobacterium</taxon>
    </lineage>
</organism>
<dbReference type="InterPro" id="IPR013433">
    <property type="entry name" value="PHA_gran_rgn"/>
</dbReference>
<accession>A0ABY5GIU8</accession>
<dbReference type="Pfam" id="PF09650">
    <property type="entry name" value="PHA_gran_rgn"/>
    <property type="match status" value="1"/>
</dbReference>
<sequence>MTIFIERNHDMPIDEITALSEQIAEELEQEYGLSWSWQGNRLMIRHASARGFLLSEEGKVTIELKLGFAASLFSTSIESHISERLDRMLLVS</sequence>
<reference evidence="1" key="1">
    <citation type="submission" date="2022-07" db="EMBL/GenBank/DDBJ databases">
        <title>Genome sequencing of Photobacterium atrarenae GJH2-4.</title>
        <authorList>
            <person name="Park S.-J."/>
        </authorList>
    </citation>
    <scope>NUCLEOTIDE SEQUENCE</scope>
    <source>
        <strain evidence="1">GJH2-4</strain>
    </source>
</reference>
<gene>
    <name evidence="1" type="ORF">NNL38_07660</name>
</gene>